<comment type="caution">
    <text evidence="2">The sequence shown here is derived from an EMBL/GenBank/DDBJ whole genome shotgun (WGS) entry which is preliminary data.</text>
</comment>
<evidence type="ECO:0000313" key="3">
    <source>
        <dbReference type="Proteomes" id="UP000762676"/>
    </source>
</evidence>
<feature type="chain" id="PRO_5043416518" description="Secreted protein" evidence="1">
    <location>
        <begin position="23"/>
        <end position="160"/>
    </location>
</feature>
<evidence type="ECO:0008006" key="4">
    <source>
        <dbReference type="Google" id="ProtNLM"/>
    </source>
</evidence>
<evidence type="ECO:0000256" key="1">
    <source>
        <dbReference type="SAM" id="SignalP"/>
    </source>
</evidence>
<dbReference type="Proteomes" id="UP000762676">
    <property type="component" value="Unassembled WGS sequence"/>
</dbReference>
<protein>
    <recommendedName>
        <fullName evidence="4">Secreted protein</fullName>
    </recommendedName>
</protein>
<sequence>MLLVGFLATSFVFSLGTGLASGDECADQIEACRDVHWTPFEDDPFPHQRCDALKAFSQCLREEVDQGINCTQDVLKDTLVLQVSTCYITANSSCTYERDICRDKYEADLDTDPIRACSRAAAWVSCLRHPDVVFLCGYDLPKDVQDIWYDRCYITSDAIG</sequence>
<dbReference type="AlphaFoldDB" id="A0AAV4EQH1"/>
<keyword evidence="1" id="KW-0732">Signal</keyword>
<proteinExistence type="predicted"/>
<evidence type="ECO:0000313" key="2">
    <source>
        <dbReference type="EMBL" id="GFR63368.1"/>
    </source>
</evidence>
<gene>
    <name evidence="2" type="ORF">ElyMa_001893800</name>
</gene>
<keyword evidence="3" id="KW-1185">Reference proteome</keyword>
<dbReference type="EMBL" id="BMAT01003841">
    <property type="protein sequence ID" value="GFR63368.1"/>
    <property type="molecule type" value="Genomic_DNA"/>
</dbReference>
<accession>A0AAV4EQH1</accession>
<name>A0AAV4EQH1_9GAST</name>
<organism evidence="2 3">
    <name type="scientific">Elysia marginata</name>
    <dbReference type="NCBI Taxonomy" id="1093978"/>
    <lineage>
        <taxon>Eukaryota</taxon>
        <taxon>Metazoa</taxon>
        <taxon>Spiralia</taxon>
        <taxon>Lophotrochozoa</taxon>
        <taxon>Mollusca</taxon>
        <taxon>Gastropoda</taxon>
        <taxon>Heterobranchia</taxon>
        <taxon>Euthyneura</taxon>
        <taxon>Panpulmonata</taxon>
        <taxon>Sacoglossa</taxon>
        <taxon>Placobranchoidea</taxon>
        <taxon>Plakobranchidae</taxon>
        <taxon>Elysia</taxon>
    </lineage>
</organism>
<feature type="signal peptide" evidence="1">
    <location>
        <begin position="1"/>
        <end position="22"/>
    </location>
</feature>
<reference evidence="2 3" key="1">
    <citation type="journal article" date="2021" name="Elife">
        <title>Chloroplast acquisition without the gene transfer in kleptoplastic sea slugs, Plakobranchus ocellatus.</title>
        <authorList>
            <person name="Maeda T."/>
            <person name="Takahashi S."/>
            <person name="Yoshida T."/>
            <person name="Shimamura S."/>
            <person name="Takaki Y."/>
            <person name="Nagai Y."/>
            <person name="Toyoda A."/>
            <person name="Suzuki Y."/>
            <person name="Arimoto A."/>
            <person name="Ishii H."/>
            <person name="Satoh N."/>
            <person name="Nishiyama T."/>
            <person name="Hasebe M."/>
            <person name="Maruyama T."/>
            <person name="Minagawa J."/>
            <person name="Obokata J."/>
            <person name="Shigenobu S."/>
        </authorList>
    </citation>
    <scope>NUCLEOTIDE SEQUENCE [LARGE SCALE GENOMIC DNA]</scope>
</reference>